<dbReference type="PROSITE" id="PS50102">
    <property type="entry name" value="RRM"/>
    <property type="match status" value="1"/>
</dbReference>
<name>A0A1I8IFE5_9PLAT</name>
<dbReference type="SUPFAM" id="SSF54928">
    <property type="entry name" value="RNA-binding domain, RBD"/>
    <property type="match status" value="1"/>
</dbReference>
<sequence>VKILYVRNLMLTTTEEHLRELFTQACGGGCDCIERVKKIRDYAFVHFRERSDAITAMEKIDAGGVRGGNNIPGYLRDKKPHTELLDDLCARNGLCTPSYQVQSHELLDTVTGAKSNWFLGRVTLANVGNSGPRQYSAFRFTQTTEEARVAAAESALLQLAQPAATVLPDPGQAFV</sequence>
<organism evidence="4 5">
    <name type="scientific">Macrostomum lignano</name>
    <dbReference type="NCBI Taxonomy" id="282301"/>
    <lineage>
        <taxon>Eukaryota</taxon>
        <taxon>Metazoa</taxon>
        <taxon>Spiralia</taxon>
        <taxon>Lophotrochozoa</taxon>
        <taxon>Platyhelminthes</taxon>
        <taxon>Rhabditophora</taxon>
        <taxon>Macrostomorpha</taxon>
        <taxon>Macrostomida</taxon>
        <taxon>Macrostomidae</taxon>
        <taxon>Macrostomum</taxon>
    </lineage>
</organism>
<keyword evidence="1 2" id="KW-0694">RNA-binding</keyword>
<dbReference type="Gene3D" id="3.30.70.330">
    <property type="match status" value="1"/>
</dbReference>
<feature type="domain" description="RRM" evidence="3">
    <location>
        <begin position="2"/>
        <end position="71"/>
    </location>
</feature>
<protein>
    <submittedName>
        <fullName evidence="5">RRM domain-containing protein</fullName>
    </submittedName>
</protein>
<dbReference type="WBParaSite" id="maker-uti_cns_0011967-snap-gene-0.1-mRNA-1">
    <property type="protein sequence ID" value="maker-uti_cns_0011967-snap-gene-0.1-mRNA-1"/>
    <property type="gene ID" value="maker-uti_cns_0011967-snap-gene-0.1"/>
</dbReference>
<dbReference type="Pfam" id="PF00076">
    <property type="entry name" value="RRM_1"/>
    <property type="match status" value="1"/>
</dbReference>
<evidence type="ECO:0000259" key="3">
    <source>
        <dbReference type="PROSITE" id="PS50102"/>
    </source>
</evidence>
<dbReference type="GO" id="GO:0003723">
    <property type="term" value="F:RNA binding"/>
    <property type="evidence" value="ECO:0007669"/>
    <property type="project" value="UniProtKB-UniRule"/>
</dbReference>
<dbReference type="SMART" id="SM00360">
    <property type="entry name" value="RRM"/>
    <property type="match status" value="1"/>
</dbReference>
<dbReference type="SUPFAM" id="SSF54768">
    <property type="entry name" value="dsRNA-binding domain-like"/>
    <property type="match status" value="1"/>
</dbReference>
<accession>A0A1I8IFE5</accession>
<evidence type="ECO:0000256" key="2">
    <source>
        <dbReference type="PROSITE-ProRule" id="PRU00176"/>
    </source>
</evidence>
<keyword evidence="4" id="KW-1185">Reference proteome</keyword>
<reference evidence="5" key="1">
    <citation type="submission" date="2016-11" db="UniProtKB">
        <authorList>
            <consortium name="WormBaseParasite"/>
        </authorList>
    </citation>
    <scope>IDENTIFICATION</scope>
</reference>
<proteinExistence type="predicted"/>
<evidence type="ECO:0000313" key="5">
    <source>
        <dbReference type="WBParaSite" id="maker-uti_cns_0011967-snap-gene-0.1-mRNA-1"/>
    </source>
</evidence>
<dbReference type="PANTHER" id="PTHR21245">
    <property type="entry name" value="HETEROGENEOUS NUCLEAR RIBONUCLEOPROTEIN"/>
    <property type="match status" value="1"/>
</dbReference>
<dbReference type="AlphaFoldDB" id="A0A1I8IFE5"/>
<dbReference type="InterPro" id="IPR000504">
    <property type="entry name" value="RRM_dom"/>
</dbReference>
<dbReference type="Proteomes" id="UP000095280">
    <property type="component" value="Unplaced"/>
</dbReference>
<evidence type="ECO:0000313" key="4">
    <source>
        <dbReference type="Proteomes" id="UP000095280"/>
    </source>
</evidence>
<dbReference type="InterPro" id="IPR035979">
    <property type="entry name" value="RBD_domain_sf"/>
</dbReference>
<evidence type="ECO:0000256" key="1">
    <source>
        <dbReference type="ARBA" id="ARBA00022884"/>
    </source>
</evidence>
<dbReference type="InterPro" id="IPR012677">
    <property type="entry name" value="Nucleotide-bd_a/b_plait_sf"/>
</dbReference>